<evidence type="ECO:0000313" key="2">
    <source>
        <dbReference type="Proteomes" id="UP000789901"/>
    </source>
</evidence>
<organism evidence="1 2">
    <name type="scientific">Gigaspora margarita</name>
    <dbReference type="NCBI Taxonomy" id="4874"/>
    <lineage>
        <taxon>Eukaryota</taxon>
        <taxon>Fungi</taxon>
        <taxon>Fungi incertae sedis</taxon>
        <taxon>Mucoromycota</taxon>
        <taxon>Glomeromycotina</taxon>
        <taxon>Glomeromycetes</taxon>
        <taxon>Diversisporales</taxon>
        <taxon>Gigasporaceae</taxon>
        <taxon>Gigaspora</taxon>
    </lineage>
</organism>
<keyword evidence="2" id="KW-1185">Reference proteome</keyword>
<dbReference type="EMBL" id="CAJVQB010063867">
    <property type="protein sequence ID" value="CAG8840833.1"/>
    <property type="molecule type" value="Genomic_DNA"/>
</dbReference>
<reference evidence="1 2" key="1">
    <citation type="submission" date="2021-06" db="EMBL/GenBank/DDBJ databases">
        <authorList>
            <person name="Kallberg Y."/>
            <person name="Tangrot J."/>
            <person name="Rosling A."/>
        </authorList>
    </citation>
    <scope>NUCLEOTIDE SEQUENCE [LARGE SCALE GENOMIC DNA]</scope>
    <source>
        <strain evidence="1 2">120-4 pot B 10/14</strain>
    </source>
</reference>
<sequence>ELFAHELGGCHICNYSKNCKKQIDMGNKIIAKYPVSKSLLNWIIKLGATMEPCEYLDSNCTEFTHILILAIVSV</sequence>
<feature type="non-terminal residue" evidence="1">
    <location>
        <position position="74"/>
    </location>
</feature>
<gene>
    <name evidence="1" type="ORF">GMARGA_LOCUS35100</name>
</gene>
<proteinExistence type="predicted"/>
<protein>
    <submittedName>
        <fullName evidence="1">43264_t:CDS:1</fullName>
    </submittedName>
</protein>
<name>A0ABN7WVL0_GIGMA</name>
<feature type="non-terminal residue" evidence="1">
    <location>
        <position position="1"/>
    </location>
</feature>
<comment type="caution">
    <text evidence="1">The sequence shown here is derived from an EMBL/GenBank/DDBJ whole genome shotgun (WGS) entry which is preliminary data.</text>
</comment>
<accession>A0ABN7WVL0</accession>
<dbReference type="Proteomes" id="UP000789901">
    <property type="component" value="Unassembled WGS sequence"/>
</dbReference>
<evidence type="ECO:0000313" key="1">
    <source>
        <dbReference type="EMBL" id="CAG8840833.1"/>
    </source>
</evidence>